<sequence>MHTKQKRRSWLSQLVVPAITLPCLAYFVFHAQSGRYGTEASIALEQELARKQADYDRLVDTREALETRVRLLSDGTLERDMIDERARRSLNLSNEDEVTILLNPATDINRQ</sequence>
<comment type="caution">
    <text evidence="1">The sequence shown here is derived from an EMBL/GenBank/DDBJ whole genome shotgun (WGS) entry which is preliminary data.</text>
</comment>
<dbReference type="RefSeq" id="WP_119539842.1">
    <property type="nucleotide sequence ID" value="NZ_QYRN01000004.1"/>
</dbReference>
<dbReference type="OrthoDB" id="9815600at2"/>
<name>A0A3A1WMI4_9HYPH</name>
<evidence type="ECO:0000313" key="2">
    <source>
        <dbReference type="Proteomes" id="UP000265750"/>
    </source>
</evidence>
<gene>
    <name evidence="1" type="ORF">D3218_09615</name>
</gene>
<accession>A0A3A1WMI4</accession>
<dbReference type="Pfam" id="PF04977">
    <property type="entry name" value="DivIC"/>
    <property type="match status" value="1"/>
</dbReference>
<dbReference type="InterPro" id="IPR007060">
    <property type="entry name" value="FtsL/DivIC"/>
</dbReference>
<proteinExistence type="predicted"/>
<keyword evidence="2" id="KW-1185">Reference proteome</keyword>
<dbReference type="AlphaFoldDB" id="A0A3A1WMI4"/>
<protein>
    <submittedName>
        <fullName evidence="1">Septum formation initiator family protein</fullName>
    </submittedName>
</protein>
<dbReference type="Proteomes" id="UP000265750">
    <property type="component" value="Unassembled WGS sequence"/>
</dbReference>
<organism evidence="1 2">
    <name type="scientific">Aureimonas flava</name>
    <dbReference type="NCBI Taxonomy" id="2320271"/>
    <lineage>
        <taxon>Bacteria</taxon>
        <taxon>Pseudomonadati</taxon>
        <taxon>Pseudomonadota</taxon>
        <taxon>Alphaproteobacteria</taxon>
        <taxon>Hyphomicrobiales</taxon>
        <taxon>Aurantimonadaceae</taxon>
        <taxon>Aureimonas</taxon>
    </lineage>
</organism>
<dbReference type="EMBL" id="QYRN01000004">
    <property type="protein sequence ID" value="RIY01588.1"/>
    <property type="molecule type" value="Genomic_DNA"/>
</dbReference>
<reference evidence="2" key="1">
    <citation type="submission" date="2018-09" db="EMBL/GenBank/DDBJ databases">
        <authorList>
            <person name="Tuo L."/>
        </authorList>
    </citation>
    <scope>NUCLEOTIDE SEQUENCE [LARGE SCALE GENOMIC DNA]</scope>
    <source>
        <strain evidence="2">M2BS4Y-1</strain>
    </source>
</reference>
<evidence type="ECO:0000313" key="1">
    <source>
        <dbReference type="EMBL" id="RIY01588.1"/>
    </source>
</evidence>